<dbReference type="PANTHER" id="PTHR40763">
    <property type="entry name" value="MEMBRANE PROTEIN-RELATED"/>
    <property type="match status" value="1"/>
</dbReference>
<dbReference type="OrthoDB" id="4772576at2"/>
<evidence type="ECO:0000313" key="3">
    <source>
        <dbReference type="Proteomes" id="UP000307768"/>
    </source>
</evidence>
<comment type="caution">
    <text evidence="2">The sequence shown here is derived from an EMBL/GenBank/DDBJ whole genome shotgun (WGS) entry which is preliminary data.</text>
</comment>
<evidence type="ECO:0000259" key="1">
    <source>
        <dbReference type="Pfam" id="PF08044"/>
    </source>
</evidence>
<sequence>METPEQPAQHMRVSDADRERVAEILRQAAGDGRLDPDELDERLGAAYGARTVGDLAPLTVDLPSAQPYAPAVPVRRGNVVVPGSEPTRERGIAVLSGFERRGDWLVPQELKVVAVMGGAHIDMSQARFSASEVVVTVNAVMGGADIVVGPTTRVVIEGIGIMGGFSGPHDDSQVTPDSPTLRIRGVAFWGGVSVRRD</sequence>
<organism evidence="2 3">
    <name type="scientific">Mumia zhuanghuii</name>
    <dbReference type="NCBI Taxonomy" id="2585211"/>
    <lineage>
        <taxon>Bacteria</taxon>
        <taxon>Bacillati</taxon>
        <taxon>Actinomycetota</taxon>
        <taxon>Actinomycetes</taxon>
        <taxon>Propionibacteriales</taxon>
        <taxon>Nocardioidaceae</taxon>
        <taxon>Mumia</taxon>
    </lineage>
</organism>
<reference evidence="2 3" key="1">
    <citation type="submission" date="2019-09" db="EMBL/GenBank/DDBJ databases">
        <title>Mumia zhuanghuii sp. nov. isolated from the intestinal contents of plateau pika (Ochotona curzoniae) in the Qinghai-Tibet plateau of China.</title>
        <authorList>
            <person name="Tian Z."/>
        </authorList>
    </citation>
    <scope>NUCLEOTIDE SEQUENCE [LARGE SCALE GENOMIC DNA]</scope>
    <source>
        <strain evidence="3">350</strain>
    </source>
</reference>
<name>A0A5Q6S3F8_9ACTN</name>
<feature type="domain" description="DUF1707" evidence="1">
    <location>
        <begin position="11"/>
        <end position="63"/>
    </location>
</feature>
<protein>
    <submittedName>
        <fullName evidence="2">DUF1707 domain-containing protein</fullName>
    </submittedName>
</protein>
<dbReference type="InterPro" id="IPR012551">
    <property type="entry name" value="DUF1707_SHOCT-like"/>
</dbReference>
<gene>
    <name evidence="2" type="ORF">FE697_002085</name>
</gene>
<dbReference type="PANTHER" id="PTHR40763:SF4">
    <property type="entry name" value="DUF1707 DOMAIN-CONTAINING PROTEIN"/>
    <property type="match status" value="1"/>
</dbReference>
<dbReference type="Proteomes" id="UP000307768">
    <property type="component" value="Unassembled WGS sequence"/>
</dbReference>
<accession>A0A5Q6S3F8</accession>
<proteinExistence type="predicted"/>
<dbReference type="RefSeq" id="WP_149767802.1">
    <property type="nucleotide sequence ID" value="NZ_VDFQ02000001.1"/>
</dbReference>
<dbReference type="AlphaFoldDB" id="A0A5Q6S3F8"/>
<dbReference type="EMBL" id="VDFQ02000001">
    <property type="protein sequence ID" value="KAA1424731.1"/>
    <property type="molecule type" value="Genomic_DNA"/>
</dbReference>
<dbReference type="Pfam" id="PF08044">
    <property type="entry name" value="DUF1707"/>
    <property type="match status" value="1"/>
</dbReference>
<evidence type="ECO:0000313" key="2">
    <source>
        <dbReference type="EMBL" id="KAA1424731.1"/>
    </source>
</evidence>